<name>A0A6J4RW30_9ACTN</name>
<dbReference type="EMBL" id="CADCVJ010000147">
    <property type="protein sequence ID" value="CAA9476758.1"/>
    <property type="molecule type" value="Genomic_DNA"/>
</dbReference>
<gene>
    <name evidence="1" type="ORF">AVDCRST_MAG38-1728</name>
</gene>
<sequence>MSYVTREAREHLLETVGEATDQLGAALGALGAAYEKLDEGNADRLEDELFRTVQTAYGRIQRTHAGFGERHGIATHPFSPSAPGSVTRAARDLVEDAVEAVVEADNLLADLQDSMMPVEVGDPELRAGLSEVRELIGGLEERARRFLGTLGR</sequence>
<evidence type="ECO:0000313" key="1">
    <source>
        <dbReference type="EMBL" id="CAA9476758.1"/>
    </source>
</evidence>
<evidence type="ECO:0008006" key="2">
    <source>
        <dbReference type="Google" id="ProtNLM"/>
    </source>
</evidence>
<organism evidence="1">
    <name type="scientific">uncultured Solirubrobacteraceae bacterium</name>
    <dbReference type="NCBI Taxonomy" id="1162706"/>
    <lineage>
        <taxon>Bacteria</taxon>
        <taxon>Bacillati</taxon>
        <taxon>Actinomycetota</taxon>
        <taxon>Thermoleophilia</taxon>
        <taxon>Solirubrobacterales</taxon>
        <taxon>Solirubrobacteraceae</taxon>
        <taxon>environmental samples</taxon>
    </lineage>
</organism>
<dbReference type="AlphaFoldDB" id="A0A6J4RW30"/>
<proteinExistence type="predicted"/>
<accession>A0A6J4RW30</accession>
<reference evidence="1" key="1">
    <citation type="submission" date="2020-02" db="EMBL/GenBank/DDBJ databases">
        <authorList>
            <person name="Meier V. D."/>
        </authorList>
    </citation>
    <scope>NUCLEOTIDE SEQUENCE</scope>
    <source>
        <strain evidence="1">AVDCRST_MAG38</strain>
    </source>
</reference>
<protein>
    <recommendedName>
        <fullName evidence="2">DUF2383 domain-containing protein</fullName>
    </recommendedName>
</protein>